<gene>
    <name evidence="4" type="ORF">VPNG_04246</name>
</gene>
<sequence>MARPKKADEQKQLAPAGPPAAPSIPNIANLNLVNHQNKVIDVDNFIRVRDSVYQRLATIQDLIRSFSADYLRQTNLLIGEPTLLEDGADVGIGNIGDIFSFQPLPQVPGIPLAPVEEKKERKKRQHDPDAPKRPLTPYFLYMQTARPIIAADLGDSVPKRAVQDEGQRRWASMSAQEKLSLSSAVTDTAPQGWNQAYQYNLRLYNARVHSYKAGNPNAKNMTDEEAVRYCEEFSIPMPHVGGVDADLGNDHDAIAEQLQESVPVPEPVEEPAAKTPKAKPSRKRKTEAEPAQPAVIQAPAAAPSPDKKRKRTSTKPVEQPEKDEPKKSGRKKAKSG</sequence>
<evidence type="ECO:0000313" key="4">
    <source>
        <dbReference type="EMBL" id="ROW14265.1"/>
    </source>
</evidence>
<feature type="DNA-binding region" description="HMG box" evidence="1">
    <location>
        <begin position="131"/>
        <end position="178"/>
    </location>
</feature>
<dbReference type="PROSITE" id="PS50118">
    <property type="entry name" value="HMG_BOX_2"/>
    <property type="match status" value="1"/>
</dbReference>
<feature type="region of interest" description="Disordered" evidence="2">
    <location>
        <begin position="260"/>
        <end position="336"/>
    </location>
</feature>
<feature type="domain" description="HMG box" evidence="3">
    <location>
        <begin position="131"/>
        <end position="178"/>
    </location>
</feature>
<evidence type="ECO:0000256" key="1">
    <source>
        <dbReference type="PROSITE-ProRule" id="PRU00267"/>
    </source>
</evidence>
<evidence type="ECO:0000313" key="5">
    <source>
        <dbReference type="Proteomes" id="UP000285146"/>
    </source>
</evidence>
<dbReference type="EMBL" id="LKEB01000015">
    <property type="protein sequence ID" value="ROW14265.1"/>
    <property type="molecule type" value="Genomic_DNA"/>
</dbReference>
<dbReference type="SUPFAM" id="SSF47095">
    <property type="entry name" value="HMG-box"/>
    <property type="match status" value="1"/>
</dbReference>
<evidence type="ECO:0000256" key="2">
    <source>
        <dbReference type="SAM" id="MobiDB-lite"/>
    </source>
</evidence>
<name>A0A423XDW3_9PEZI</name>
<accession>A0A423XDW3</accession>
<comment type="caution">
    <text evidence="4">The sequence shown here is derived from an EMBL/GenBank/DDBJ whole genome shotgun (WGS) entry which is preliminary data.</text>
</comment>
<organism evidence="4 5">
    <name type="scientific">Cytospora leucostoma</name>
    <dbReference type="NCBI Taxonomy" id="1230097"/>
    <lineage>
        <taxon>Eukaryota</taxon>
        <taxon>Fungi</taxon>
        <taxon>Dikarya</taxon>
        <taxon>Ascomycota</taxon>
        <taxon>Pezizomycotina</taxon>
        <taxon>Sordariomycetes</taxon>
        <taxon>Sordariomycetidae</taxon>
        <taxon>Diaporthales</taxon>
        <taxon>Cytosporaceae</taxon>
        <taxon>Cytospora</taxon>
    </lineage>
</organism>
<dbReference type="Gene3D" id="1.10.30.10">
    <property type="entry name" value="High mobility group box domain"/>
    <property type="match status" value="1"/>
</dbReference>
<dbReference type="InterPro" id="IPR009071">
    <property type="entry name" value="HMG_box_dom"/>
</dbReference>
<dbReference type="GO" id="GO:0003677">
    <property type="term" value="F:DNA binding"/>
    <property type="evidence" value="ECO:0007669"/>
    <property type="project" value="UniProtKB-UniRule"/>
</dbReference>
<feature type="compositionally biased region" description="Basic and acidic residues" evidence="2">
    <location>
        <begin position="1"/>
        <end position="11"/>
    </location>
</feature>
<dbReference type="AlphaFoldDB" id="A0A423XDW3"/>
<evidence type="ECO:0000259" key="3">
    <source>
        <dbReference type="PROSITE" id="PS50118"/>
    </source>
</evidence>
<feature type="region of interest" description="Disordered" evidence="2">
    <location>
        <begin position="115"/>
        <end position="135"/>
    </location>
</feature>
<reference evidence="4 5" key="1">
    <citation type="submission" date="2015-09" db="EMBL/GenBank/DDBJ databases">
        <title>Host preference determinants of Valsa canker pathogens revealed by comparative genomics.</title>
        <authorList>
            <person name="Yin Z."/>
            <person name="Huang L."/>
        </authorList>
    </citation>
    <scope>NUCLEOTIDE SEQUENCE [LARGE SCALE GENOMIC DNA]</scope>
    <source>
        <strain evidence="4 5">SXYLt</strain>
    </source>
</reference>
<feature type="region of interest" description="Disordered" evidence="2">
    <location>
        <begin position="1"/>
        <end position="20"/>
    </location>
</feature>
<feature type="compositionally biased region" description="Basic and acidic residues" evidence="2">
    <location>
        <begin position="318"/>
        <end position="327"/>
    </location>
</feature>
<dbReference type="InParanoid" id="A0A423XDW3"/>
<dbReference type="OrthoDB" id="5550281at2759"/>
<keyword evidence="1" id="KW-0238">DNA-binding</keyword>
<dbReference type="Proteomes" id="UP000285146">
    <property type="component" value="Unassembled WGS sequence"/>
</dbReference>
<feature type="compositionally biased region" description="Low complexity" evidence="2">
    <location>
        <begin position="289"/>
        <end position="304"/>
    </location>
</feature>
<keyword evidence="1" id="KW-0539">Nucleus</keyword>
<dbReference type="InterPro" id="IPR036910">
    <property type="entry name" value="HMG_box_dom_sf"/>
</dbReference>
<keyword evidence="5" id="KW-1185">Reference proteome</keyword>
<proteinExistence type="predicted"/>
<dbReference type="GO" id="GO:0005634">
    <property type="term" value="C:nucleus"/>
    <property type="evidence" value="ECO:0007669"/>
    <property type="project" value="UniProtKB-UniRule"/>
</dbReference>
<protein>
    <recommendedName>
        <fullName evidence="3">HMG box domain-containing protein</fullName>
    </recommendedName>
</protein>
<dbReference type="STRING" id="1230097.A0A423XDW3"/>
<feature type="compositionally biased region" description="Basic residues" evidence="2">
    <location>
        <begin position="276"/>
        <end position="285"/>
    </location>
</feature>